<dbReference type="EMBL" id="OE005088">
    <property type="protein sequence ID" value="CAD7461676.1"/>
    <property type="molecule type" value="Genomic_DNA"/>
</dbReference>
<dbReference type="InterPro" id="IPR010562">
    <property type="entry name" value="Haemolymph_juvenile_hormone-bd"/>
</dbReference>
<dbReference type="PANTHER" id="PTHR11008">
    <property type="entry name" value="PROTEIN TAKEOUT-LIKE PROTEIN"/>
    <property type="match status" value="1"/>
</dbReference>
<proteinExistence type="predicted"/>
<name>A0A7R9INN4_9NEOP</name>
<dbReference type="SMART" id="SM00700">
    <property type="entry name" value="JHBP"/>
    <property type="match status" value="1"/>
</dbReference>
<evidence type="ECO:0000313" key="1">
    <source>
        <dbReference type="EMBL" id="CAD7461676.1"/>
    </source>
</evidence>
<gene>
    <name evidence="1" type="ORF">TTEB3V08_LOCUS9582</name>
</gene>
<dbReference type="Gene3D" id="3.15.10.30">
    <property type="entry name" value="Haemolymph juvenile hormone binding protein"/>
    <property type="match status" value="2"/>
</dbReference>
<sequence>MKDPRRRIRYERSKEKNPRLINQLPSTMQLRMIAVTTLVLLAVHLGESKLKIKPAKEYFNLCHMKDPELGDCIKNSIEALRPQLREGIPELNIVPLEPLNIPRLELQEGGGNFKFRQIISNLTIHGLGDFRIDSINSSLVTSDVCRRNKAESLTSLADILWLVQSSSLVTMDIDKLYMEMDLRTPSMMFTADYEMEGKILLIPLDGKGDCVYNFSEGDNVPRADVTTIAYVQGELVNRDGKEYMQVKDLRWTIEVKKAHSQFNNLFNGDKNLGTATNNFLNDNWEDAFKTYKHLPEEAFGVLFKDLINKVYGHFPFEELYLP</sequence>
<dbReference type="Pfam" id="PF06585">
    <property type="entry name" value="JHBP"/>
    <property type="match status" value="2"/>
</dbReference>
<dbReference type="PANTHER" id="PTHR11008:SF32">
    <property type="entry name" value="CIRCADIAN CLOCK-CONTROLLED PROTEIN DAYWAKE-RELATED"/>
    <property type="match status" value="1"/>
</dbReference>
<reference evidence="1" key="1">
    <citation type="submission" date="2020-11" db="EMBL/GenBank/DDBJ databases">
        <authorList>
            <person name="Tran Van P."/>
        </authorList>
    </citation>
    <scope>NUCLEOTIDE SEQUENCE</scope>
</reference>
<dbReference type="InterPro" id="IPR038606">
    <property type="entry name" value="To_sf"/>
</dbReference>
<dbReference type="GO" id="GO:0005615">
    <property type="term" value="C:extracellular space"/>
    <property type="evidence" value="ECO:0007669"/>
    <property type="project" value="TreeGrafter"/>
</dbReference>
<accession>A0A7R9INN4</accession>
<organism evidence="1">
    <name type="scientific">Timema tahoe</name>
    <dbReference type="NCBI Taxonomy" id="61484"/>
    <lineage>
        <taxon>Eukaryota</taxon>
        <taxon>Metazoa</taxon>
        <taxon>Ecdysozoa</taxon>
        <taxon>Arthropoda</taxon>
        <taxon>Hexapoda</taxon>
        <taxon>Insecta</taxon>
        <taxon>Pterygota</taxon>
        <taxon>Neoptera</taxon>
        <taxon>Polyneoptera</taxon>
        <taxon>Phasmatodea</taxon>
        <taxon>Timematodea</taxon>
        <taxon>Timematoidea</taxon>
        <taxon>Timematidae</taxon>
        <taxon>Timema</taxon>
    </lineage>
</organism>
<protein>
    <submittedName>
        <fullName evidence="1">Uncharacterized protein</fullName>
    </submittedName>
</protein>
<dbReference type="AlphaFoldDB" id="A0A7R9INN4"/>